<dbReference type="PANTHER" id="PTHR33169:SF14">
    <property type="entry name" value="TRANSCRIPTIONAL REGULATOR RV3488"/>
    <property type="match status" value="1"/>
</dbReference>
<dbReference type="InterPro" id="IPR005149">
    <property type="entry name" value="Tscrpt_reg_PadR_N"/>
</dbReference>
<dbReference type="AlphaFoldDB" id="E3T6J0"/>
<dbReference type="EMBL" id="GU260705">
    <property type="protein sequence ID" value="ADC35934.1"/>
    <property type="molecule type" value="Genomic_DNA"/>
</dbReference>
<organism evidence="2">
    <name type="scientific">uncultured bacterium 70</name>
    <dbReference type="NCBI Taxonomy" id="698392"/>
    <lineage>
        <taxon>Bacteria</taxon>
        <taxon>environmental samples</taxon>
    </lineage>
</organism>
<dbReference type="InterPro" id="IPR052509">
    <property type="entry name" value="Metal_resp_DNA-bind_regulator"/>
</dbReference>
<protein>
    <submittedName>
        <fullName evidence="2">Transcriptional regulator PadR-like family protein</fullName>
    </submittedName>
</protein>
<evidence type="ECO:0000313" key="2">
    <source>
        <dbReference type="EMBL" id="ADC35934.1"/>
    </source>
</evidence>
<dbReference type="InterPro" id="IPR036390">
    <property type="entry name" value="WH_DNA-bd_sf"/>
</dbReference>
<dbReference type="SUPFAM" id="SSF46785">
    <property type="entry name" value="Winged helix' DNA-binding domain"/>
    <property type="match status" value="1"/>
</dbReference>
<dbReference type="Pfam" id="PF03551">
    <property type="entry name" value="PadR"/>
    <property type="match status" value="1"/>
</dbReference>
<dbReference type="InterPro" id="IPR036388">
    <property type="entry name" value="WH-like_DNA-bd_sf"/>
</dbReference>
<dbReference type="InterPro" id="IPR017799">
    <property type="entry name" value="Tscrpt_reg_PadR_acidobac-type"/>
</dbReference>
<dbReference type="NCBIfam" id="TIGR03433">
    <property type="entry name" value="padR_acidobact"/>
    <property type="match status" value="1"/>
</dbReference>
<dbReference type="PANTHER" id="PTHR33169">
    <property type="entry name" value="PADR-FAMILY TRANSCRIPTIONAL REGULATOR"/>
    <property type="match status" value="1"/>
</dbReference>
<reference evidence="2" key="2">
    <citation type="journal article" date="2010" name="Appl. Environ. Microbiol.">
        <title>Comparative analysis of acidobacterial genomic fragments from terrestrial and aquatic metagenomic libraries, with emphasis on acidobacteria subdivision 6.</title>
        <authorList>
            <person name="Kielak A.M."/>
            <person name="van Veen J.A."/>
            <person name="Kowalchuk G.A."/>
        </authorList>
    </citation>
    <scope>NUCLEOTIDE SEQUENCE</scope>
</reference>
<feature type="domain" description="Transcription regulator PadR N-terminal" evidence="1">
    <location>
        <begin position="20"/>
        <end position="94"/>
    </location>
</feature>
<reference evidence="2" key="1">
    <citation type="submission" date="2009-12" db="EMBL/GenBank/DDBJ databases">
        <authorList>
            <person name="Kielak A."/>
            <person name="van Veen J.A."/>
            <person name="Kowalchuk G.A."/>
        </authorList>
    </citation>
    <scope>NUCLEOTIDE SEQUENCE</scope>
</reference>
<name>E3T6J0_9BACT</name>
<accession>E3T6J0</accession>
<evidence type="ECO:0000259" key="1">
    <source>
        <dbReference type="Pfam" id="PF03551"/>
    </source>
</evidence>
<dbReference type="Gene3D" id="1.10.10.10">
    <property type="entry name" value="Winged helix-like DNA-binding domain superfamily/Winged helix DNA-binding domain"/>
    <property type="match status" value="1"/>
</dbReference>
<proteinExistence type="predicted"/>
<sequence>MPSGHSDSVELLQGALDLIVLRALHTMGPLHAYGLAARLEQVADHRFVLNQGTLYPALVRLEQRGFIKGTWQKTESNRDAKFYRITKPGIRAVARQTQRWRRLAGLVEKLLLDES</sequence>